<proteinExistence type="predicted"/>
<feature type="transmembrane region" description="Helical" evidence="4">
    <location>
        <begin position="39"/>
        <end position="59"/>
    </location>
</feature>
<dbReference type="GO" id="GO:0003700">
    <property type="term" value="F:DNA-binding transcription factor activity"/>
    <property type="evidence" value="ECO:0007669"/>
    <property type="project" value="InterPro"/>
</dbReference>
<evidence type="ECO:0000256" key="3">
    <source>
        <dbReference type="ARBA" id="ARBA00023163"/>
    </source>
</evidence>
<dbReference type="PATRIC" id="fig|43658.6.peg.883"/>
<comment type="caution">
    <text evidence="6">The sequence shown here is derived from an EMBL/GenBank/DDBJ whole genome shotgun (WGS) entry which is preliminary data.</text>
</comment>
<dbReference type="SUPFAM" id="SSF46689">
    <property type="entry name" value="Homeodomain-like"/>
    <property type="match status" value="1"/>
</dbReference>
<reference evidence="7" key="1">
    <citation type="submission" date="2015-07" db="EMBL/GenBank/DDBJ databases">
        <title>Draft genome sequence of a Pseudoalteromonas rubra strain, OCN096, isolated from Kaneohe Bay, Oahu, Hawaii.</title>
        <authorList>
            <person name="Beurmann S."/>
            <person name="Ushijima B."/>
            <person name="Belcaid M."/>
            <person name="Callahan S.M."/>
            <person name="Aeby G.S."/>
        </authorList>
    </citation>
    <scope>NUCLEOTIDE SEQUENCE [LARGE SCALE GENOMIC DNA]</scope>
    <source>
        <strain evidence="7">OCN096</strain>
    </source>
</reference>
<dbReference type="InterPro" id="IPR018060">
    <property type="entry name" value="HTH_AraC"/>
</dbReference>
<dbReference type="Proteomes" id="UP000036850">
    <property type="component" value="Unassembled WGS sequence"/>
</dbReference>
<dbReference type="PROSITE" id="PS00041">
    <property type="entry name" value="HTH_ARAC_FAMILY_1"/>
    <property type="match status" value="1"/>
</dbReference>
<dbReference type="Pfam" id="PF12833">
    <property type="entry name" value="HTH_18"/>
    <property type="match status" value="1"/>
</dbReference>
<name>A0A0L0EWK5_9GAMM</name>
<evidence type="ECO:0000256" key="4">
    <source>
        <dbReference type="SAM" id="Phobius"/>
    </source>
</evidence>
<dbReference type="InterPro" id="IPR009057">
    <property type="entry name" value="Homeodomain-like_sf"/>
</dbReference>
<evidence type="ECO:0000313" key="7">
    <source>
        <dbReference type="Proteomes" id="UP000036850"/>
    </source>
</evidence>
<keyword evidence="4" id="KW-0472">Membrane</keyword>
<keyword evidence="3" id="KW-0804">Transcription</keyword>
<organism evidence="6 7">
    <name type="scientific">Pseudoalteromonas rubra</name>
    <dbReference type="NCBI Taxonomy" id="43658"/>
    <lineage>
        <taxon>Bacteria</taxon>
        <taxon>Pseudomonadati</taxon>
        <taxon>Pseudomonadota</taxon>
        <taxon>Gammaproteobacteria</taxon>
        <taxon>Alteromonadales</taxon>
        <taxon>Pseudoalteromonadaceae</taxon>
        <taxon>Pseudoalteromonas</taxon>
    </lineage>
</organism>
<sequence length="398" mass="45514">MVLFEAELAFVYTFLLGAVGLALTVLIDRARRWHCYRALVLFLFSLFVILSGPFVFLHYPSAQYIYIAAIVPAWLLLFPCFYLYTQALTSPVPWQFNRASMWHFIPACLSCVLSASLIQLPESELFAIFFAEGDVELAADARFTVGLIITLMLFWPVQSLLYVLMAWRKVMNYRRKLQAVFSNTQERELNWLIVVLILMLFTWCWLALTLFQDLSAQPTLLREGGVAVLSTISIWFVLFWSLRQKPGFDKIYGFTEQFDVTGDEHRVVAKDRSDVKYQHSALSDEQSKRIAQKIHRAVVAEQLYLDPDLTLYRLAESIGVSANYVSQTLNQTVGQSFFDYINKARIDAAIKLLLADDKTVLDIAMTVGFNARSSFYKAFKAHTGMTPGEYKKTARASR</sequence>
<feature type="transmembrane region" description="Helical" evidence="4">
    <location>
        <begin position="224"/>
        <end position="242"/>
    </location>
</feature>
<feature type="transmembrane region" description="Helical" evidence="4">
    <location>
        <begin position="65"/>
        <end position="84"/>
    </location>
</feature>
<keyword evidence="4" id="KW-1133">Transmembrane helix</keyword>
<evidence type="ECO:0000256" key="1">
    <source>
        <dbReference type="ARBA" id="ARBA00023015"/>
    </source>
</evidence>
<feature type="transmembrane region" description="Helical" evidence="4">
    <location>
        <begin position="6"/>
        <end position="27"/>
    </location>
</feature>
<dbReference type="PANTHER" id="PTHR43280">
    <property type="entry name" value="ARAC-FAMILY TRANSCRIPTIONAL REGULATOR"/>
    <property type="match status" value="1"/>
</dbReference>
<evidence type="ECO:0000259" key="5">
    <source>
        <dbReference type="PROSITE" id="PS01124"/>
    </source>
</evidence>
<gene>
    <name evidence="6" type="ORF">AC626_02595</name>
</gene>
<dbReference type="PROSITE" id="PS01124">
    <property type="entry name" value="HTH_ARAC_FAMILY_2"/>
    <property type="match status" value="1"/>
</dbReference>
<keyword evidence="2" id="KW-0238">DNA-binding</keyword>
<protein>
    <recommendedName>
        <fullName evidence="5">HTH araC/xylS-type domain-containing protein</fullName>
    </recommendedName>
</protein>
<dbReference type="Gene3D" id="1.10.10.60">
    <property type="entry name" value="Homeodomain-like"/>
    <property type="match status" value="2"/>
</dbReference>
<feature type="transmembrane region" description="Helical" evidence="4">
    <location>
        <begin position="189"/>
        <end position="212"/>
    </location>
</feature>
<feature type="transmembrane region" description="Helical" evidence="4">
    <location>
        <begin position="141"/>
        <end position="168"/>
    </location>
</feature>
<evidence type="ECO:0000256" key="2">
    <source>
        <dbReference type="ARBA" id="ARBA00023125"/>
    </source>
</evidence>
<accession>A0A0L0EWK5</accession>
<dbReference type="SMART" id="SM00342">
    <property type="entry name" value="HTH_ARAC"/>
    <property type="match status" value="1"/>
</dbReference>
<keyword evidence="1" id="KW-0805">Transcription regulation</keyword>
<dbReference type="InterPro" id="IPR018062">
    <property type="entry name" value="HTH_AraC-typ_CS"/>
</dbReference>
<dbReference type="PANTHER" id="PTHR43280:SF29">
    <property type="entry name" value="ARAC-FAMILY TRANSCRIPTIONAL REGULATOR"/>
    <property type="match status" value="1"/>
</dbReference>
<feature type="domain" description="HTH araC/xylS-type" evidence="5">
    <location>
        <begin position="288"/>
        <end position="393"/>
    </location>
</feature>
<dbReference type="GO" id="GO:0043565">
    <property type="term" value="F:sequence-specific DNA binding"/>
    <property type="evidence" value="ECO:0007669"/>
    <property type="project" value="InterPro"/>
</dbReference>
<keyword evidence="4" id="KW-0812">Transmembrane</keyword>
<dbReference type="EMBL" id="LFZX01000010">
    <property type="protein sequence ID" value="KNC68784.1"/>
    <property type="molecule type" value="Genomic_DNA"/>
</dbReference>
<evidence type="ECO:0000313" key="6">
    <source>
        <dbReference type="EMBL" id="KNC68784.1"/>
    </source>
</evidence>
<dbReference type="PRINTS" id="PR00032">
    <property type="entry name" value="HTHARAC"/>
</dbReference>
<feature type="transmembrane region" description="Helical" evidence="4">
    <location>
        <begin position="104"/>
        <end position="121"/>
    </location>
</feature>
<dbReference type="InterPro" id="IPR020449">
    <property type="entry name" value="Tscrpt_reg_AraC-type_HTH"/>
</dbReference>
<dbReference type="AlphaFoldDB" id="A0A0L0EWK5"/>